<keyword evidence="5 10" id="KW-0418">Kinase</keyword>
<dbReference type="EC" id="2.7.11.1" evidence="1"/>
<evidence type="ECO:0000256" key="7">
    <source>
        <dbReference type="ARBA" id="ARBA00047899"/>
    </source>
</evidence>
<keyword evidence="3" id="KW-0808">Transferase</keyword>
<evidence type="ECO:0000259" key="9">
    <source>
        <dbReference type="PROSITE" id="PS50011"/>
    </source>
</evidence>
<dbReference type="GO" id="GO:0050684">
    <property type="term" value="P:regulation of mRNA processing"/>
    <property type="evidence" value="ECO:0007669"/>
    <property type="project" value="TreeGrafter"/>
</dbReference>
<dbReference type="Pfam" id="PF00069">
    <property type="entry name" value="Pkinase"/>
    <property type="match status" value="1"/>
</dbReference>
<dbReference type="InterPro" id="IPR011009">
    <property type="entry name" value="Kinase-like_dom_sf"/>
</dbReference>
<evidence type="ECO:0000256" key="1">
    <source>
        <dbReference type="ARBA" id="ARBA00012513"/>
    </source>
</evidence>
<evidence type="ECO:0000256" key="5">
    <source>
        <dbReference type="ARBA" id="ARBA00022777"/>
    </source>
</evidence>
<comment type="catalytic activity">
    <reaction evidence="8">
        <text>L-seryl-[protein] + ATP = O-phospho-L-seryl-[protein] + ADP + H(+)</text>
        <dbReference type="Rhea" id="RHEA:17989"/>
        <dbReference type="Rhea" id="RHEA-COMP:9863"/>
        <dbReference type="Rhea" id="RHEA-COMP:11604"/>
        <dbReference type="ChEBI" id="CHEBI:15378"/>
        <dbReference type="ChEBI" id="CHEBI:29999"/>
        <dbReference type="ChEBI" id="CHEBI:30616"/>
        <dbReference type="ChEBI" id="CHEBI:83421"/>
        <dbReference type="ChEBI" id="CHEBI:456216"/>
        <dbReference type="EC" id="2.7.11.1"/>
    </reaction>
</comment>
<dbReference type="PANTHER" id="PTHR47634:SF9">
    <property type="entry name" value="PROTEIN KINASE DOMAIN-CONTAINING PROTEIN-RELATED"/>
    <property type="match status" value="1"/>
</dbReference>
<proteinExistence type="predicted"/>
<evidence type="ECO:0000256" key="6">
    <source>
        <dbReference type="ARBA" id="ARBA00022840"/>
    </source>
</evidence>
<comment type="caution">
    <text evidence="10">The sequence shown here is derived from an EMBL/GenBank/DDBJ whole genome shotgun (WGS) entry which is preliminary data.</text>
</comment>
<evidence type="ECO:0000313" key="11">
    <source>
        <dbReference type="Proteomes" id="UP000799772"/>
    </source>
</evidence>
<dbReference type="EMBL" id="ML978125">
    <property type="protein sequence ID" value="KAF2099434.1"/>
    <property type="molecule type" value="Genomic_DNA"/>
</dbReference>
<dbReference type="GO" id="GO:0005524">
    <property type="term" value="F:ATP binding"/>
    <property type="evidence" value="ECO:0007669"/>
    <property type="project" value="UniProtKB-KW"/>
</dbReference>
<evidence type="ECO:0000256" key="8">
    <source>
        <dbReference type="ARBA" id="ARBA00048679"/>
    </source>
</evidence>
<organism evidence="10 11">
    <name type="scientific">Rhizodiscina lignyota</name>
    <dbReference type="NCBI Taxonomy" id="1504668"/>
    <lineage>
        <taxon>Eukaryota</taxon>
        <taxon>Fungi</taxon>
        <taxon>Dikarya</taxon>
        <taxon>Ascomycota</taxon>
        <taxon>Pezizomycotina</taxon>
        <taxon>Dothideomycetes</taxon>
        <taxon>Pleosporomycetidae</taxon>
        <taxon>Aulographales</taxon>
        <taxon>Rhizodiscinaceae</taxon>
        <taxon>Rhizodiscina</taxon>
    </lineage>
</organism>
<evidence type="ECO:0000256" key="4">
    <source>
        <dbReference type="ARBA" id="ARBA00022741"/>
    </source>
</evidence>
<sequence length="415" mass="47157">MTTSRERSPIRSPPTVEFPVVSSPLFMEEEEYPWYDPDTWYPVHIGAVFKSRYQVLVKLGYGSASTAWLCRDLEGHCYMTLKVFEQKSAQAATEKAVYAHLETVRSHHPGQQYVRKLKDSFELPWKEGMNQCLVFDALAANVKDVRERTTNNRLPKSFTIGVIYAVLQALDFLHTRAHVIHTDLTDGNVMLSTPEESYFDAIVEEEWSDPMPRKLEGDRVVYHHRAVDIPSNPGPPILCDFGQAIVGSGEHRRIALPDLYRSPEMVLGIPWKEKIDIWAVGCMFWDLFEGKHLFIHMRGALDEEGFGENDGDHLARIIALLGVPPGGLLDRAVVPDRYFDNDPDGNFWFCGDIPHVSLEGEEDVLQGEEKASFLRFISRCLQWRPEDRSSAAELVRDPLIAMVFGKPTSEAKAEH</sequence>
<dbReference type="AlphaFoldDB" id="A0A9P4IEH6"/>
<dbReference type="Gene3D" id="3.30.200.20">
    <property type="entry name" value="Phosphorylase Kinase, domain 1"/>
    <property type="match status" value="1"/>
</dbReference>
<name>A0A9P4IEH6_9PEZI</name>
<dbReference type="InterPro" id="IPR000719">
    <property type="entry name" value="Prot_kinase_dom"/>
</dbReference>
<evidence type="ECO:0000313" key="10">
    <source>
        <dbReference type="EMBL" id="KAF2099434.1"/>
    </source>
</evidence>
<dbReference type="SUPFAM" id="SSF56112">
    <property type="entry name" value="Protein kinase-like (PK-like)"/>
    <property type="match status" value="1"/>
</dbReference>
<feature type="domain" description="Protein kinase" evidence="9">
    <location>
        <begin position="53"/>
        <end position="400"/>
    </location>
</feature>
<dbReference type="PROSITE" id="PS50011">
    <property type="entry name" value="PROTEIN_KINASE_DOM"/>
    <property type="match status" value="1"/>
</dbReference>
<dbReference type="Gene3D" id="1.10.510.10">
    <property type="entry name" value="Transferase(Phosphotransferase) domain 1"/>
    <property type="match status" value="1"/>
</dbReference>
<evidence type="ECO:0000256" key="2">
    <source>
        <dbReference type="ARBA" id="ARBA00022527"/>
    </source>
</evidence>
<dbReference type="GO" id="GO:0004674">
    <property type="term" value="F:protein serine/threonine kinase activity"/>
    <property type="evidence" value="ECO:0007669"/>
    <property type="project" value="UniProtKB-KW"/>
</dbReference>
<dbReference type="InterPro" id="IPR051334">
    <property type="entry name" value="SRPK"/>
</dbReference>
<comment type="catalytic activity">
    <reaction evidence="7">
        <text>L-threonyl-[protein] + ATP = O-phospho-L-threonyl-[protein] + ADP + H(+)</text>
        <dbReference type="Rhea" id="RHEA:46608"/>
        <dbReference type="Rhea" id="RHEA-COMP:11060"/>
        <dbReference type="Rhea" id="RHEA-COMP:11605"/>
        <dbReference type="ChEBI" id="CHEBI:15378"/>
        <dbReference type="ChEBI" id="CHEBI:30013"/>
        <dbReference type="ChEBI" id="CHEBI:30616"/>
        <dbReference type="ChEBI" id="CHEBI:61977"/>
        <dbReference type="ChEBI" id="CHEBI:456216"/>
        <dbReference type="EC" id="2.7.11.1"/>
    </reaction>
</comment>
<evidence type="ECO:0000256" key="3">
    <source>
        <dbReference type="ARBA" id="ARBA00022679"/>
    </source>
</evidence>
<dbReference type="Proteomes" id="UP000799772">
    <property type="component" value="Unassembled WGS sequence"/>
</dbReference>
<dbReference type="PANTHER" id="PTHR47634">
    <property type="entry name" value="PROTEIN KINASE DOMAIN-CONTAINING PROTEIN-RELATED"/>
    <property type="match status" value="1"/>
</dbReference>
<gene>
    <name evidence="10" type="ORF">NA57DRAFT_74934</name>
</gene>
<dbReference type="OrthoDB" id="5979581at2759"/>
<accession>A0A9P4IEH6</accession>
<dbReference type="GO" id="GO:0000245">
    <property type="term" value="P:spliceosomal complex assembly"/>
    <property type="evidence" value="ECO:0007669"/>
    <property type="project" value="TreeGrafter"/>
</dbReference>
<keyword evidence="11" id="KW-1185">Reference proteome</keyword>
<protein>
    <recommendedName>
        <fullName evidence="1">non-specific serine/threonine protein kinase</fullName>
        <ecNumber evidence="1">2.7.11.1</ecNumber>
    </recommendedName>
</protein>
<keyword evidence="4" id="KW-0547">Nucleotide-binding</keyword>
<dbReference type="SMART" id="SM00220">
    <property type="entry name" value="S_TKc"/>
    <property type="match status" value="1"/>
</dbReference>
<keyword evidence="6" id="KW-0067">ATP-binding</keyword>
<reference evidence="10" key="1">
    <citation type="journal article" date="2020" name="Stud. Mycol.">
        <title>101 Dothideomycetes genomes: a test case for predicting lifestyles and emergence of pathogens.</title>
        <authorList>
            <person name="Haridas S."/>
            <person name="Albert R."/>
            <person name="Binder M."/>
            <person name="Bloem J."/>
            <person name="Labutti K."/>
            <person name="Salamov A."/>
            <person name="Andreopoulos B."/>
            <person name="Baker S."/>
            <person name="Barry K."/>
            <person name="Bills G."/>
            <person name="Bluhm B."/>
            <person name="Cannon C."/>
            <person name="Castanera R."/>
            <person name="Culley D."/>
            <person name="Daum C."/>
            <person name="Ezra D."/>
            <person name="Gonzalez J."/>
            <person name="Henrissat B."/>
            <person name="Kuo A."/>
            <person name="Liang C."/>
            <person name="Lipzen A."/>
            <person name="Lutzoni F."/>
            <person name="Magnuson J."/>
            <person name="Mondo S."/>
            <person name="Nolan M."/>
            <person name="Ohm R."/>
            <person name="Pangilinan J."/>
            <person name="Park H.-J."/>
            <person name="Ramirez L."/>
            <person name="Alfaro M."/>
            <person name="Sun H."/>
            <person name="Tritt A."/>
            <person name="Yoshinaga Y."/>
            <person name="Zwiers L.-H."/>
            <person name="Turgeon B."/>
            <person name="Goodwin S."/>
            <person name="Spatafora J."/>
            <person name="Crous P."/>
            <person name="Grigoriev I."/>
        </authorList>
    </citation>
    <scope>NUCLEOTIDE SEQUENCE</scope>
    <source>
        <strain evidence="10">CBS 133067</strain>
    </source>
</reference>
<keyword evidence="2" id="KW-0723">Serine/threonine-protein kinase</keyword>